<name>A0ABN3JUA7_9ACTN</name>
<accession>A0ABN3JUA7</accession>
<organism evidence="1 2">
    <name type="scientific">Actinomadura vinacea</name>
    <dbReference type="NCBI Taxonomy" id="115336"/>
    <lineage>
        <taxon>Bacteria</taxon>
        <taxon>Bacillati</taxon>
        <taxon>Actinomycetota</taxon>
        <taxon>Actinomycetes</taxon>
        <taxon>Streptosporangiales</taxon>
        <taxon>Thermomonosporaceae</taxon>
        <taxon>Actinomadura</taxon>
    </lineage>
</organism>
<keyword evidence="2" id="KW-1185">Reference proteome</keyword>
<gene>
    <name evidence="1" type="ORF">GCM10010191_60360</name>
</gene>
<proteinExistence type="predicted"/>
<protein>
    <submittedName>
        <fullName evidence="1">Uncharacterized protein</fullName>
    </submittedName>
</protein>
<comment type="caution">
    <text evidence="1">The sequence shown here is derived from an EMBL/GenBank/DDBJ whole genome shotgun (WGS) entry which is preliminary data.</text>
</comment>
<dbReference type="EMBL" id="BAAARW010000022">
    <property type="protein sequence ID" value="GAA2437413.1"/>
    <property type="molecule type" value="Genomic_DNA"/>
</dbReference>
<dbReference type="Proteomes" id="UP001501231">
    <property type="component" value="Unassembled WGS sequence"/>
</dbReference>
<reference evidence="1 2" key="1">
    <citation type="journal article" date="2019" name="Int. J. Syst. Evol. Microbiol.">
        <title>The Global Catalogue of Microorganisms (GCM) 10K type strain sequencing project: providing services to taxonomists for standard genome sequencing and annotation.</title>
        <authorList>
            <consortium name="The Broad Institute Genomics Platform"/>
            <consortium name="The Broad Institute Genome Sequencing Center for Infectious Disease"/>
            <person name="Wu L."/>
            <person name="Ma J."/>
        </authorList>
    </citation>
    <scope>NUCLEOTIDE SEQUENCE [LARGE SCALE GENOMIC DNA]</scope>
    <source>
        <strain evidence="1 2">JCM 3325</strain>
    </source>
</reference>
<sequence length="101" mass="11482">MAHESMLDPWGADWLKTNARRVPLKDILELARPTESPFPVTRELAHVDDEVAAGIPIRIYRGEGRPMARDRRHLESGHRIGRVPPCTRTSFPCGDWTTARL</sequence>
<evidence type="ECO:0000313" key="2">
    <source>
        <dbReference type="Proteomes" id="UP001501231"/>
    </source>
</evidence>
<evidence type="ECO:0000313" key="1">
    <source>
        <dbReference type="EMBL" id="GAA2437413.1"/>
    </source>
</evidence>